<feature type="domain" description="Fibronectin type-III" evidence="1">
    <location>
        <begin position="53"/>
        <end position="159"/>
    </location>
</feature>
<dbReference type="EMBL" id="JAGQHR010000696">
    <property type="protein sequence ID" value="MCA9729442.1"/>
    <property type="molecule type" value="Genomic_DNA"/>
</dbReference>
<evidence type="ECO:0000313" key="3">
    <source>
        <dbReference type="Proteomes" id="UP000697710"/>
    </source>
</evidence>
<comment type="caution">
    <text evidence="2">The sequence shown here is derived from an EMBL/GenBank/DDBJ whole genome shotgun (WGS) entry which is preliminary data.</text>
</comment>
<dbReference type="AlphaFoldDB" id="A0A956M3I2"/>
<evidence type="ECO:0000259" key="1">
    <source>
        <dbReference type="PROSITE" id="PS50853"/>
    </source>
</evidence>
<protein>
    <submittedName>
        <fullName evidence="2">Fibronectin type III domain-containing protein</fullName>
    </submittedName>
</protein>
<dbReference type="CDD" id="cd00063">
    <property type="entry name" value="FN3"/>
    <property type="match status" value="1"/>
</dbReference>
<proteinExistence type="predicted"/>
<dbReference type="Proteomes" id="UP000697710">
    <property type="component" value="Unassembled WGS sequence"/>
</dbReference>
<name>A0A956M3I2_UNCEI</name>
<organism evidence="2 3">
    <name type="scientific">Eiseniibacteriota bacterium</name>
    <dbReference type="NCBI Taxonomy" id="2212470"/>
    <lineage>
        <taxon>Bacteria</taxon>
        <taxon>Candidatus Eiseniibacteriota</taxon>
    </lineage>
</organism>
<dbReference type="PROSITE" id="PS50853">
    <property type="entry name" value="FN3"/>
    <property type="match status" value="1"/>
</dbReference>
<dbReference type="SUPFAM" id="SSF49265">
    <property type="entry name" value="Fibronectin type III"/>
    <property type="match status" value="1"/>
</dbReference>
<dbReference type="Gene3D" id="2.60.40.10">
    <property type="entry name" value="Immunoglobulins"/>
    <property type="match status" value="1"/>
</dbReference>
<dbReference type="SMART" id="SM00060">
    <property type="entry name" value="FN3"/>
    <property type="match status" value="1"/>
</dbReference>
<sequence>MTTLVHGCGLDRARGRMRGRVCGGAILLVALAGGCSDQADKPTDPGDTTAPAAVTDLRVESVTANSADLAWTSPGDDGSVGTATLYDLRFSRIPITDDNWSAAGGAADEPVPLAAGTPVSFTLGELADTSTYYFALRTIDEAGNRSELSNVVSATTPLAPDPYDPSDYATMAGLVADGLAAIDPFLPAVADFVGRAPGEVLTQSSHPSGPAGAPTGIGDCPTFDWQVDGRDASLTIDYGAGCVAPDGVTRSGSILLAGTYRQSTGLDLSAQFSQFFVDDGSEPYEIDGTFGLEGSRTQVALTVDAEVIRRIASSTSVVATVTMDITTGADAWDTEFVLNGSGSAVQEGATFSFSMVDVVWPAGCYTPESGVVHLHIPPEYLDDFGLPGSSELTVDLDFAAPEYDAPVCDGVVLVTVGPYHTEVTLWE</sequence>
<reference evidence="2" key="1">
    <citation type="submission" date="2020-04" db="EMBL/GenBank/DDBJ databases">
        <authorList>
            <person name="Zhang T."/>
        </authorList>
    </citation>
    <scope>NUCLEOTIDE SEQUENCE</scope>
    <source>
        <strain evidence="2">HKST-UBA01</strain>
    </source>
</reference>
<dbReference type="InterPro" id="IPR036116">
    <property type="entry name" value="FN3_sf"/>
</dbReference>
<dbReference type="InterPro" id="IPR013783">
    <property type="entry name" value="Ig-like_fold"/>
</dbReference>
<gene>
    <name evidence="2" type="ORF">KC729_17270</name>
</gene>
<accession>A0A956M3I2</accession>
<evidence type="ECO:0000313" key="2">
    <source>
        <dbReference type="EMBL" id="MCA9729442.1"/>
    </source>
</evidence>
<dbReference type="InterPro" id="IPR003961">
    <property type="entry name" value="FN3_dom"/>
</dbReference>
<reference evidence="2" key="2">
    <citation type="journal article" date="2021" name="Microbiome">
        <title>Successional dynamics and alternative stable states in a saline activated sludge microbial community over 9 years.</title>
        <authorList>
            <person name="Wang Y."/>
            <person name="Ye J."/>
            <person name="Ju F."/>
            <person name="Liu L."/>
            <person name="Boyd J.A."/>
            <person name="Deng Y."/>
            <person name="Parks D.H."/>
            <person name="Jiang X."/>
            <person name="Yin X."/>
            <person name="Woodcroft B.J."/>
            <person name="Tyson G.W."/>
            <person name="Hugenholtz P."/>
            <person name="Polz M.F."/>
            <person name="Zhang T."/>
        </authorList>
    </citation>
    <scope>NUCLEOTIDE SEQUENCE</scope>
    <source>
        <strain evidence="2">HKST-UBA01</strain>
    </source>
</reference>